<dbReference type="Proteomes" id="UP000589036">
    <property type="component" value="Unassembled WGS sequence"/>
</dbReference>
<keyword evidence="4" id="KW-1185">Reference proteome</keyword>
<sequence length="204" mass="21583">MAVPALTHDEQVRATLPPGLRPVLDRLAPVPREASRAASPEVEDELALLGSHLAGRSANTRRAYAADWRRRRVWCERNGRTALPADPGDVALYLASAHLTDPGAGRPANSSAAVARWSGAIAAVHTAHDLPTPTTRPPAAAVLRLLRARGSTRRPASRPLTDAEFRRLLAALPPPTSGPRPPHGGATGSPSPAPQAWAPTRSWP</sequence>
<feature type="region of interest" description="Disordered" evidence="2">
    <location>
        <begin position="150"/>
        <end position="204"/>
    </location>
</feature>
<evidence type="ECO:0000313" key="3">
    <source>
        <dbReference type="EMBL" id="NYE50693.1"/>
    </source>
</evidence>
<keyword evidence="1" id="KW-0238">DNA-binding</keyword>
<organism evidence="3 4">
    <name type="scientific">Spinactinospora alkalitolerans</name>
    <dbReference type="NCBI Taxonomy" id="687207"/>
    <lineage>
        <taxon>Bacteria</taxon>
        <taxon>Bacillati</taxon>
        <taxon>Actinomycetota</taxon>
        <taxon>Actinomycetes</taxon>
        <taxon>Streptosporangiales</taxon>
        <taxon>Nocardiopsidaceae</taxon>
        <taxon>Spinactinospora</taxon>
    </lineage>
</organism>
<dbReference type="SUPFAM" id="SSF47823">
    <property type="entry name" value="lambda integrase-like, N-terminal domain"/>
    <property type="match status" value="1"/>
</dbReference>
<dbReference type="Gene3D" id="1.10.150.130">
    <property type="match status" value="1"/>
</dbReference>
<dbReference type="GO" id="GO:0003677">
    <property type="term" value="F:DNA binding"/>
    <property type="evidence" value="ECO:0007669"/>
    <property type="project" value="UniProtKB-KW"/>
</dbReference>
<protein>
    <recommendedName>
        <fullName evidence="5">Core-binding (CB) domain-containing protein</fullName>
    </recommendedName>
</protein>
<evidence type="ECO:0008006" key="5">
    <source>
        <dbReference type="Google" id="ProtNLM"/>
    </source>
</evidence>
<dbReference type="RefSeq" id="WP_179646139.1">
    <property type="nucleotide sequence ID" value="NZ_JACCCC010000001.1"/>
</dbReference>
<dbReference type="InterPro" id="IPR010998">
    <property type="entry name" value="Integrase_recombinase_N"/>
</dbReference>
<accession>A0A852U744</accession>
<feature type="compositionally biased region" description="Pro residues" evidence="2">
    <location>
        <begin position="172"/>
        <end position="182"/>
    </location>
</feature>
<proteinExistence type="predicted"/>
<gene>
    <name evidence="3" type="ORF">HDA32_005813</name>
</gene>
<evidence type="ECO:0000256" key="2">
    <source>
        <dbReference type="SAM" id="MobiDB-lite"/>
    </source>
</evidence>
<dbReference type="AlphaFoldDB" id="A0A852U744"/>
<reference evidence="3 4" key="1">
    <citation type="submission" date="2020-07" db="EMBL/GenBank/DDBJ databases">
        <title>Sequencing the genomes of 1000 actinobacteria strains.</title>
        <authorList>
            <person name="Klenk H.-P."/>
        </authorList>
    </citation>
    <scope>NUCLEOTIDE SEQUENCE [LARGE SCALE GENOMIC DNA]</scope>
    <source>
        <strain evidence="3 4">CXB654</strain>
    </source>
</reference>
<comment type="caution">
    <text evidence="3">The sequence shown here is derived from an EMBL/GenBank/DDBJ whole genome shotgun (WGS) entry which is preliminary data.</text>
</comment>
<name>A0A852U744_9ACTN</name>
<evidence type="ECO:0000313" key="4">
    <source>
        <dbReference type="Proteomes" id="UP000589036"/>
    </source>
</evidence>
<dbReference type="EMBL" id="JACCCC010000001">
    <property type="protein sequence ID" value="NYE50693.1"/>
    <property type="molecule type" value="Genomic_DNA"/>
</dbReference>
<evidence type="ECO:0000256" key="1">
    <source>
        <dbReference type="ARBA" id="ARBA00023125"/>
    </source>
</evidence>